<evidence type="ECO:0000313" key="1">
    <source>
        <dbReference type="EMBL" id="GJF11067.1"/>
    </source>
</evidence>
<gene>
    <name evidence="1" type="ORF">NGTWS1702_37090</name>
</gene>
<reference evidence="1 2" key="1">
    <citation type="submission" date="2021-08" db="EMBL/GenBank/DDBJ databases">
        <title>Draft genome sequence of Mycolicibacterium sp. NGTWS1702 strain.</title>
        <authorList>
            <person name="Matsumoto M."/>
            <person name="Tang B.C.C."/>
            <person name="Machida Y."/>
            <person name="Matoyama H."/>
            <person name="Kishihara T."/>
            <person name="Sato S."/>
            <person name="Kondo I."/>
            <person name="Sano M."/>
            <person name="Kato G."/>
        </authorList>
    </citation>
    <scope>NUCLEOTIDE SEQUENCE [LARGE SCALE GENOMIC DNA]</scope>
    <source>
        <strain evidence="1 2">NGTWSNA01</strain>
    </source>
</reference>
<comment type="caution">
    <text evidence="1">The sequence shown here is derived from an EMBL/GenBank/DDBJ whole genome shotgun (WGS) entry which is preliminary data.</text>
</comment>
<dbReference type="SUPFAM" id="SSF51445">
    <property type="entry name" value="(Trans)glycosidases"/>
    <property type="match status" value="1"/>
</dbReference>
<evidence type="ECO:0000313" key="2">
    <source>
        <dbReference type="Proteomes" id="UP001060504"/>
    </source>
</evidence>
<sequence>MAAVVAVAAVLAACSHDGPVTESGEGRFATSGMSLTLDGQPWWPVGLNAYQLGTDWQINAGCGAEVDLDDYFGALPANTLTRVNVYSSFAVDNDTGKLDFGPLDAVFAAATRHHQLLNAVLASGDGACENGEFKGSAWFSGGWSEVSPGEPMSFAGWIDTAIRRWSDSPAAVAWTPVGEPEPSNCGSPDCHWSARECPADAAAILRRFVDDVGTRVRGLDPDALIFGGRAGGGQCGSAGDDYKYVSASPGVDVLEYHDYEVGHELPGGPYDGLGRRLQQARELDKPLVIAELGVNAGSCMPLPRRYDVVSRAVAELRAAGAAGVLFWAFVPDPRLDECTYDVGPGDPLLELVGHGS</sequence>
<dbReference type="EMBL" id="BPRH01003877">
    <property type="protein sequence ID" value="GJF11067.1"/>
    <property type="molecule type" value="Genomic_DNA"/>
</dbReference>
<dbReference type="Proteomes" id="UP001060504">
    <property type="component" value="Unassembled WGS sequence"/>
</dbReference>
<accession>A0ABQ4V821</accession>
<organism evidence="1 2">
    <name type="scientific">Mycolicibacterium cyprinidarum</name>
    <dbReference type="NCBI Taxonomy" id="2860311"/>
    <lineage>
        <taxon>Bacteria</taxon>
        <taxon>Bacillati</taxon>
        <taxon>Actinomycetota</taxon>
        <taxon>Actinomycetes</taxon>
        <taxon>Mycobacteriales</taxon>
        <taxon>Mycobacteriaceae</taxon>
        <taxon>Mycolicibacterium</taxon>
    </lineage>
</organism>
<proteinExistence type="predicted"/>
<keyword evidence="2" id="KW-1185">Reference proteome</keyword>
<dbReference type="InterPro" id="IPR017853">
    <property type="entry name" value="GH"/>
</dbReference>
<name>A0ABQ4V821_9MYCO</name>
<evidence type="ECO:0008006" key="3">
    <source>
        <dbReference type="Google" id="ProtNLM"/>
    </source>
</evidence>
<protein>
    <recommendedName>
        <fullName evidence="3">Beta-mannosidase</fullName>
    </recommendedName>
</protein>
<dbReference type="Gene3D" id="3.20.20.80">
    <property type="entry name" value="Glycosidases"/>
    <property type="match status" value="1"/>
</dbReference>